<dbReference type="InterPro" id="IPR002048">
    <property type="entry name" value="EF_hand_dom"/>
</dbReference>
<feature type="domain" description="EF-hand" evidence="2">
    <location>
        <begin position="58"/>
        <end position="93"/>
    </location>
</feature>
<dbReference type="SUPFAM" id="SSF47473">
    <property type="entry name" value="EF-hand"/>
    <property type="match status" value="1"/>
</dbReference>
<sequence length="93" mass="10382">MKSLTAIALLTTLCVGFTAHVDAKNRENRPPRPDFSTIDADGNGIIDLSEFSAQELPPGVDDIEEFFNQIDTNQNGEISEEEFTSHKPPHRQR</sequence>
<dbReference type="RefSeq" id="WP_309039394.1">
    <property type="nucleotide sequence ID" value="NZ_JAVIFY010000012.1"/>
</dbReference>
<dbReference type="EMBL" id="JAVIFY010000012">
    <property type="protein sequence ID" value="MDQ9093119.1"/>
    <property type="molecule type" value="Genomic_DNA"/>
</dbReference>
<reference evidence="3 4" key="1">
    <citation type="submission" date="2023-08" db="EMBL/GenBank/DDBJ databases">
        <title>Pseudoalteromonas haloplanktis LL1 genome.</title>
        <authorList>
            <person name="Wu S."/>
        </authorList>
    </citation>
    <scope>NUCLEOTIDE SEQUENCE [LARGE SCALE GENOMIC DNA]</scope>
    <source>
        <strain evidence="3 4">LL1</strain>
    </source>
</reference>
<keyword evidence="4" id="KW-1185">Reference proteome</keyword>
<evidence type="ECO:0000313" key="4">
    <source>
        <dbReference type="Proteomes" id="UP001226574"/>
    </source>
</evidence>
<feature type="region of interest" description="Disordered" evidence="1">
    <location>
        <begin position="73"/>
        <end position="93"/>
    </location>
</feature>
<proteinExistence type="predicted"/>
<accession>A0ABU1BHW8</accession>
<dbReference type="CDD" id="cd00051">
    <property type="entry name" value="EFh"/>
    <property type="match status" value="1"/>
</dbReference>
<dbReference type="Pfam" id="PF13499">
    <property type="entry name" value="EF-hand_7"/>
    <property type="match status" value="1"/>
</dbReference>
<comment type="caution">
    <text evidence="3">The sequence shown here is derived from an EMBL/GenBank/DDBJ whole genome shotgun (WGS) entry which is preliminary data.</text>
</comment>
<dbReference type="InterPro" id="IPR011992">
    <property type="entry name" value="EF-hand-dom_pair"/>
</dbReference>
<dbReference type="PROSITE" id="PS00018">
    <property type="entry name" value="EF_HAND_1"/>
    <property type="match status" value="1"/>
</dbReference>
<protein>
    <submittedName>
        <fullName evidence="3">EF-hand domain-containing protein</fullName>
    </submittedName>
</protein>
<dbReference type="PROSITE" id="PS50222">
    <property type="entry name" value="EF_HAND_2"/>
    <property type="match status" value="1"/>
</dbReference>
<organism evidence="3 4">
    <name type="scientific">Pseudoalteromonas haloplanktis</name>
    <name type="common">Alteromonas haloplanktis</name>
    <dbReference type="NCBI Taxonomy" id="228"/>
    <lineage>
        <taxon>Bacteria</taxon>
        <taxon>Pseudomonadati</taxon>
        <taxon>Pseudomonadota</taxon>
        <taxon>Gammaproteobacteria</taxon>
        <taxon>Alteromonadales</taxon>
        <taxon>Pseudoalteromonadaceae</taxon>
        <taxon>Pseudoalteromonas</taxon>
    </lineage>
</organism>
<dbReference type="InterPro" id="IPR018247">
    <property type="entry name" value="EF_Hand_1_Ca_BS"/>
</dbReference>
<dbReference type="Gene3D" id="1.10.238.10">
    <property type="entry name" value="EF-hand"/>
    <property type="match status" value="1"/>
</dbReference>
<evidence type="ECO:0000313" key="3">
    <source>
        <dbReference type="EMBL" id="MDQ9093119.1"/>
    </source>
</evidence>
<evidence type="ECO:0000259" key="2">
    <source>
        <dbReference type="PROSITE" id="PS50222"/>
    </source>
</evidence>
<dbReference type="Proteomes" id="UP001226574">
    <property type="component" value="Unassembled WGS sequence"/>
</dbReference>
<evidence type="ECO:0000256" key="1">
    <source>
        <dbReference type="SAM" id="MobiDB-lite"/>
    </source>
</evidence>
<name>A0ABU1BHW8_PSEHA</name>
<gene>
    <name evidence="3" type="ORF">RC083_16195</name>
</gene>